<dbReference type="PANTHER" id="PTHR10039">
    <property type="entry name" value="AMELOGENIN"/>
    <property type="match status" value="1"/>
</dbReference>
<feature type="repeat" description="ANK" evidence="2">
    <location>
        <begin position="914"/>
        <end position="946"/>
    </location>
</feature>
<dbReference type="SUPFAM" id="SSF48403">
    <property type="entry name" value="Ankyrin repeat"/>
    <property type="match status" value="1"/>
</dbReference>
<dbReference type="SMART" id="SM00248">
    <property type="entry name" value="ANK"/>
    <property type="match status" value="8"/>
</dbReference>
<feature type="repeat" description="ANK" evidence="2">
    <location>
        <begin position="1046"/>
        <end position="1078"/>
    </location>
</feature>
<feature type="domain" description="NACHT" evidence="4">
    <location>
        <begin position="387"/>
        <end position="534"/>
    </location>
</feature>
<keyword evidence="2" id="KW-0040">ANK repeat</keyword>
<organism evidence="5 6">
    <name type="scientific">Discina gigas</name>
    <dbReference type="NCBI Taxonomy" id="1032678"/>
    <lineage>
        <taxon>Eukaryota</taxon>
        <taxon>Fungi</taxon>
        <taxon>Dikarya</taxon>
        <taxon>Ascomycota</taxon>
        <taxon>Pezizomycotina</taxon>
        <taxon>Pezizomycetes</taxon>
        <taxon>Pezizales</taxon>
        <taxon>Discinaceae</taxon>
        <taxon>Discina</taxon>
    </lineage>
</organism>
<feature type="repeat" description="ANK" evidence="2">
    <location>
        <begin position="1145"/>
        <end position="1177"/>
    </location>
</feature>
<feature type="repeat" description="ANK" evidence="2">
    <location>
        <begin position="1079"/>
        <end position="1111"/>
    </location>
</feature>
<comment type="caution">
    <text evidence="5">The sequence shown here is derived from an EMBL/GenBank/DDBJ whole genome shotgun (WGS) entry which is preliminary data.</text>
</comment>
<dbReference type="PROSITE" id="PS50088">
    <property type="entry name" value="ANK_REPEAT"/>
    <property type="match status" value="8"/>
</dbReference>
<dbReference type="InterPro" id="IPR054471">
    <property type="entry name" value="GPIID_WHD"/>
</dbReference>
<dbReference type="Pfam" id="PF24883">
    <property type="entry name" value="NPHP3_N"/>
    <property type="match status" value="1"/>
</dbReference>
<dbReference type="Gene3D" id="3.40.50.300">
    <property type="entry name" value="P-loop containing nucleotide triphosphate hydrolases"/>
    <property type="match status" value="1"/>
</dbReference>
<feature type="repeat" description="ANK" evidence="2">
    <location>
        <begin position="980"/>
        <end position="1012"/>
    </location>
</feature>
<dbReference type="InterPro" id="IPR056884">
    <property type="entry name" value="NPHP3-like_N"/>
</dbReference>
<dbReference type="InterPro" id="IPR027417">
    <property type="entry name" value="P-loop_NTPase"/>
</dbReference>
<sequence>MANERGRTCGFRRIISCLSRSASPEPAEPARQVLGPQASGTPVSSTVSSTRPSASSSSVTLTTPIPGGRPSSVAIPPPQPALLHPSARSGGALAAVRPATPTGAPTVAAVPLAPNPADEIFQEALKGHEQRLSPAQRQAFLNASATGLISIIEGLNDQHQKESVVRNAAVKVQEFLTVVDRYLTVAGICIQHNPDICALVVGGLKLFVDIGRRYAGFFDKLSETMKTLAENLCYLARYERLYRDNMDFRAALCEAYGDLITFCETVCGIFMDEDGTLSSRVSAQVFLKQLYSPIESRLDALNTSFIEHIRKVERMGHILRLEKDDWKERLDALEKADQARGNLLSWLSTLEPETDLERICAKRHGNTGTWFLESAHVKNWLEADSHQLLWCYGSPGVGKSVLLSILVEEISSKHLFDNRIGIAFFYFNFQNEASTQSEASFLSILLKQLCRRQTDFPNSLIALHKESCRNHKLPSIAQLKRQLEEIAMTFDQVFLMVDALDECPISQRQKFLQYIKSLLGLRSGKLKIFVTSRPERDIELEFTSAGLPVIQIEATKVAGDIASYVSHELSHRIHPYFNLKDCRELRMEIEGVLLSKSNGMFLWVTCQLAHIYQQPSKEHVKRSLESLPDDMAGTYGRILETIHRKPEAMRVIAKRALIWVLTAKRPLTLGELALAIAIESTSNSLNDLAICGPQVAIDACGGLLISEADEVRPIHFTVKEYLQSGVKGVCSTESCNAEVARSSLRFILFPDFDYEKDWSWADGGGMVPQIESFDKMNYIWGFWNRHVQCLSSPLPDDVENLLRRLFGGTNLKTVYMTRARSSEYDQSVLGLCAIMDLLPIYSELYPSDWLNLSSLDLREAMRNAARGGSISAVKTLCSLMDEEDTRDGEWIKLAGDAGHVAVVMLFLELGADINTSLVLQTAARAGSIAVVELLIENGANLNNQGGEYGTALQAAARYGHESIVDTLLANGADVNIQGGEYGTALQAAIVGGIKSIIDTLLAKGADVNIQSGKYGTALLVATQYGYESIVNSLLANGADVNIQYGQHGTALHAAASYGRRSIVDTLLASGADVNIQGGKYGTALQAAAARGDQPTIGTLLANGADVNIQGGKFGTALQAAAKYGDEPTIDTLLANGADVNIQGGKFGTALQAAAVYGHESIVNTLLANGADVNIQGGIVEPSPLLLG</sequence>
<evidence type="ECO:0000259" key="4">
    <source>
        <dbReference type="PROSITE" id="PS50837"/>
    </source>
</evidence>
<evidence type="ECO:0000256" key="1">
    <source>
        <dbReference type="ARBA" id="ARBA00022737"/>
    </source>
</evidence>
<evidence type="ECO:0000256" key="2">
    <source>
        <dbReference type="PROSITE-ProRule" id="PRU00023"/>
    </source>
</evidence>
<dbReference type="PROSITE" id="PS50297">
    <property type="entry name" value="ANK_REP_REGION"/>
    <property type="match status" value="6"/>
</dbReference>
<feature type="compositionally biased region" description="Low complexity" evidence="3">
    <location>
        <begin position="39"/>
        <end position="64"/>
    </location>
</feature>
<dbReference type="InterPro" id="IPR007111">
    <property type="entry name" value="NACHT_NTPase"/>
</dbReference>
<dbReference type="PROSITE" id="PS50837">
    <property type="entry name" value="NACHT"/>
    <property type="match status" value="1"/>
</dbReference>
<dbReference type="Pfam" id="PF13637">
    <property type="entry name" value="Ank_4"/>
    <property type="match status" value="1"/>
</dbReference>
<dbReference type="Gene3D" id="1.25.40.20">
    <property type="entry name" value="Ankyrin repeat-containing domain"/>
    <property type="match status" value="1"/>
</dbReference>
<evidence type="ECO:0000313" key="6">
    <source>
        <dbReference type="Proteomes" id="UP001447188"/>
    </source>
</evidence>
<dbReference type="InterPro" id="IPR002110">
    <property type="entry name" value="Ankyrin_rpt"/>
</dbReference>
<feature type="repeat" description="ANK" evidence="2">
    <location>
        <begin position="947"/>
        <end position="979"/>
    </location>
</feature>
<keyword evidence="6" id="KW-1185">Reference proteome</keyword>
<name>A0ABR3G843_9PEZI</name>
<dbReference type="InterPro" id="IPR036770">
    <property type="entry name" value="Ankyrin_rpt-contain_sf"/>
</dbReference>
<dbReference type="SUPFAM" id="SSF52540">
    <property type="entry name" value="P-loop containing nucleoside triphosphate hydrolases"/>
    <property type="match status" value="1"/>
</dbReference>
<dbReference type="Pfam" id="PF12796">
    <property type="entry name" value="Ank_2"/>
    <property type="match status" value="2"/>
</dbReference>
<accession>A0ABR3G843</accession>
<evidence type="ECO:0000313" key="5">
    <source>
        <dbReference type="EMBL" id="KAL0632115.1"/>
    </source>
</evidence>
<feature type="region of interest" description="Disordered" evidence="3">
    <location>
        <begin position="18"/>
        <end position="99"/>
    </location>
</feature>
<dbReference type="Proteomes" id="UP001447188">
    <property type="component" value="Unassembled WGS sequence"/>
</dbReference>
<dbReference type="Pfam" id="PF22939">
    <property type="entry name" value="WHD_GPIID"/>
    <property type="match status" value="1"/>
</dbReference>
<dbReference type="EMBL" id="JBBBZM010000186">
    <property type="protein sequence ID" value="KAL0632115.1"/>
    <property type="molecule type" value="Genomic_DNA"/>
</dbReference>
<evidence type="ECO:0000256" key="3">
    <source>
        <dbReference type="SAM" id="MobiDB-lite"/>
    </source>
</evidence>
<proteinExistence type="predicted"/>
<protein>
    <recommendedName>
        <fullName evidence="4">NACHT domain-containing protein</fullName>
    </recommendedName>
</protein>
<feature type="repeat" description="ANK" evidence="2">
    <location>
        <begin position="1112"/>
        <end position="1144"/>
    </location>
</feature>
<feature type="repeat" description="ANK" evidence="2">
    <location>
        <begin position="1013"/>
        <end position="1045"/>
    </location>
</feature>
<reference evidence="5 6" key="1">
    <citation type="submission" date="2024-02" db="EMBL/GenBank/DDBJ databases">
        <title>Discinaceae phylogenomics.</title>
        <authorList>
            <person name="Dirks A.C."/>
            <person name="James T.Y."/>
        </authorList>
    </citation>
    <scope>NUCLEOTIDE SEQUENCE [LARGE SCALE GENOMIC DNA]</scope>
    <source>
        <strain evidence="5 6">ACD0624</strain>
    </source>
</reference>
<keyword evidence="1" id="KW-0677">Repeat</keyword>
<gene>
    <name evidence="5" type="ORF">Q9L58_009015</name>
</gene>